<protein>
    <submittedName>
        <fullName evidence="1">Plasmid transcriptional repressor</fullName>
    </submittedName>
</protein>
<evidence type="ECO:0000313" key="2">
    <source>
        <dbReference type="Proteomes" id="UP000018979"/>
    </source>
</evidence>
<gene>
    <name evidence="1" type="ORF">SMDB11_4559</name>
</gene>
<dbReference type="RefSeq" id="WP_025305067.1">
    <property type="nucleotide sequence ID" value="NZ_HG326223.1"/>
</dbReference>
<dbReference type="EMBL" id="HG326223">
    <property type="protein sequence ID" value="CDG15119.1"/>
    <property type="molecule type" value="Genomic_DNA"/>
</dbReference>
<reference evidence="2" key="2">
    <citation type="submission" date="2013-11" db="EMBL/GenBank/DDBJ databases">
        <title>Genome sequences of clinical and environmental isolates of Serratia marcescens.</title>
        <authorList>
            <person name="Iguchi A."/>
            <person name="Komatsu H."/>
            <person name="Nagaya Y."/>
            <person name="Ogura Y."/>
            <person name="Katsura K."/>
            <person name="Kurokawa K."/>
            <person name="Ooka T."/>
            <person name="Hattori M."/>
            <person name="Gotoh N."/>
            <person name="Thomson N."/>
            <person name="Hayashi T."/>
        </authorList>
    </citation>
    <scope>NUCLEOTIDE SEQUENCE [LARGE SCALE GENOMIC DNA]</scope>
    <source>
        <strain evidence="2">Db11</strain>
    </source>
</reference>
<dbReference type="Proteomes" id="UP000018979">
    <property type="component" value="Chromosome I"/>
</dbReference>
<dbReference type="KEGG" id="smac:SMDB11_4559"/>
<dbReference type="AlphaFoldDB" id="A0ABC9IQW5"/>
<reference evidence="1 2" key="1">
    <citation type="submission" date="2013-06" db="EMBL/GenBank/DDBJ databases">
        <authorList>
            <person name="Aslett M."/>
        </authorList>
    </citation>
    <scope>NUCLEOTIDE SEQUENCE [LARGE SCALE GENOMIC DNA]</scope>
    <source>
        <strain evidence="1 2">Db11</strain>
    </source>
</reference>
<organism evidence="1 2">
    <name type="scientific">Serratia marcescens subsp. marcescens Db11</name>
    <dbReference type="NCBI Taxonomy" id="273526"/>
    <lineage>
        <taxon>Bacteria</taxon>
        <taxon>Pseudomonadati</taxon>
        <taxon>Pseudomonadota</taxon>
        <taxon>Gammaproteobacteria</taxon>
        <taxon>Enterobacterales</taxon>
        <taxon>Yersiniaceae</taxon>
        <taxon>Serratia</taxon>
    </lineage>
</organism>
<proteinExistence type="predicted"/>
<accession>A0ABC9IQW5</accession>
<name>A0ABC9IQW5_SERMA</name>
<reference evidence="1 2" key="3">
    <citation type="journal article" date="2014" name="Genome Biol. Evol.">
        <title>Genome evolution and plasticity of Serratia marcescens, an important multidrug-resistant nosocomial pathogen.</title>
        <authorList>
            <person name="Iguchi A."/>
            <person name="Nagaya Y."/>
            <person name="Pradel E."/>
            <person name="Ooka T."/>
            <person name="Ogura Y."/>
            <person name="Katsura K."/>
            <person name="Kurokawa K."/>
            <person name="Oshima K."/>
            <person name="Hattori M."/>
            <person name="Parkhill J."/>
            <person name="Sebaihia M."/>
            <person name="Coulthurst S.J."/>
            <person name="Gotoh N."/>
            <person name="Thomson N.R."/>
            <person name="Ewbank J.J."/>
            <person name="Hayashi T."/>
        </authorList>
    </citation>
    <scope>NUCLEOTIDE SEQUENCE [LARGE SCALE GENOMIC DNA]</scope>
    <source>
        <strain evidence="1 2">Db11</strain>
    </source>
</reference>
<evidence type="ECO:0000313" key="1">
    <source>
        <dbReference type="EMBL" id="CDG15119.1"/>
    </source>
</evidence>
<sequence>MWFIAGQGADDGPLPFLSLHLSGAVFQSTFSWPVFAELRRLLCARQHGDRTRSYQGRHVSLHVPESGDIGLVLPNLRLRLAPDTFTALEAELLAQLERPAAAAALAELAALYGDL</sequence>